<dbReference type="SUPFAM" id="SSF53383">
    <property type="entry name" value="PLP-dependent transferases"/>
    <property type="match status" value="1"/>
</dbReference>
<dbReference type="AlphaFoldDB" id="A0A3F2RRQ3"/>
<dbReference type="OrthoDB" id="420046at2759"/>
<dbReference type="Proteomes" id="UP000277300">
    <property type="component" value="Unassembled WGS sequence"/>
</dbReference>
<accession>A0A3F2RRQ3</accession>
<dbReference type="InterPro" id="IPR048485">
    <property type="entry name" value="COG5_helical"/>
</dbReference>
<dbReference type="EMBL" id="MBDO02000108">
    <property type="protein sequence ID" value="RLN62911.1"/>
    <property type="molecule type" value="Genomic_DNA"/>
</dbReference>
<evidence type="ECO:0000313" key="6">
    <source>
        <dbReference type="EMBL" id="RLN62911.1"/>
    </source>
</evidence>
<gene>
    <name evidence="6" type="ORF">BBP00_00004441</name>
</gene>
<dbReference type="InterPro" id="IPR015424">
    <property type="entry name" value="PyrdxlP-dep_Trfase"/>
</dbReference>
<keyword evidence="1" id="KW-0175">Coiled coil</keyword>
<evidence type="ECO:0000256" key="2">
    <source>
        <dbReference type="SAM" id="MobiDB-lite"/>
    </source>
</evidence>
<dbReference type="PANTHER" id="PTHR43686:SF1">
    <property type="entry name" value="AMINOTRAN_5 DOMAIN-CONTAINING PROTEIN"/>
    <property type="match status" value="1"/>
</dbReference>
<evidence type="ECO:0000259" key="3">
    <source>
        <dbReference type="Pfam" id="PF00266"/>
    </source>
</evidence>
<sequence length="1264" mass="139432">MVCSNEEIETPTGDKWQTAILNKPKTNAAPRHKSTLTCDDDEEEKPSEHSTGNSSLILDSSASPLHFDADNNVDQFLHDMANNMIGRNIPFESPFGVKAQVYADYTASGKSLECIERFIHDQVMPTYGNTHTTTSVTGLQTTSFREEARHIIAEAVNAHESKDVVIFAGQGCTSAINKLVTALGIHKGRRRHRANKRPVVFTCPFSHHSNLLPWRESPCADEVQIPEAEGGGLDLEELERQLQTHQNRPLKIGSFAAASNLTGMLIDVDKVSKLLHKYGALSCWDYATCAPYVDINMNPKDKMAYKDAVFFSGHKFVGGPGSPGVLVVKKKLMNNEVPTMPGGGTVLFVTEKAHSYLSNKVEREEGGTPDILGSIRLGLAFQMKQRLGPRRIMDLERQHVHHVRESLSRNENIVVLGRQTDDVDQLPIFSFMIRFNDRFLHHNFVCALLNDMFGIQARGGCQCAGPFGSRLLGLSREHIVDLGHAVVAKHEVLKPGVARMSFPYFADEEEADYILEAVHFVADHGWKFLPEYDFNCRTGVWRHVSRADVPFPAKKCLSEMQVDDVEIVRSSTIAEPIRDLATHRRRNLEQAIKLADRCIEMAVASNYEQGEKVADSYEGLRWFVYPSEAVASLQELGTKPPLSEEICGPCQPYRYFDPAINHLGVFLSPECNASAIASAVVARDSASRDVSGASRRQNSSAANFTATGDEVEEPSQSEQFVERLDAAVQRIDRVISEHIGEHHATLLNRVGSVDELQNHVTSVQSSMGQLKQSVHSLEAQVREQHENLRDTIQRYRNVEQCGEIVRRVLRFQQLSDCVLGSELNHVDTSATGGVAESGGISGDARQGEMASVALAIREMEMLVQDESFEELSVVRAKLPATRKLSTNLKREVRATLRTGIQNLSQADVGDALQILFYLGDLATTAQASVNDVIQDVERKCTAAISEKKLVRSGGNNGNGIDPSNGPSSTSSGSIVQKADVWKALQDVFDVTRVHALQVWNLQRVLLKMVDPASGKKYLDLVLEPDEPSLFATFWEVTCAIVRELFASTLGYSTAVKNVLIAEYPRMRDQATRVLNELHAATNQSSGTGFLEDASNATTETSATTHKRRVERELVPIAGSVAERTQLLDSMAPLYDAFIDRAYRRMSNPIQLMFPQSSNFHASPPGRSDMQTLARTIFSELEQAGQDPVLLDGALQQVRKAVNLFCSNVKRIMHQGKVAAATMPSYGRTPAQAHNVGLMNVLSLLDDAVQEVGSRVEATAASNNA</sequence>
<feature type="domain" description="Aminotransferase class V" evidence="3">
    <location>
        <begin position="101"/>
        <end position="513"/>
    </location>
</feature>
<feature type="compositionally biased region" description="Low complexity" evidence="2">
    <location>
        <begin position="962"/>
        <end position="972"/>
    </location>
</feature>
<feature type="compositionally biased region" description="Polar residues" evidence="2">
    <location>
        <begin position="49"/>
        <end position="58"/>
    </location>
</feature>
<feature type="region of interest" description="Disordered" evidence="2">
    <location>
        <begin position="953"/>
        <end position="972"/>
    </location>
</feature>
<evidence type="ECO:0000259" key="5">
    <source>
        <dbReference type="Pfam" id="PF20649"/>
    </source>
</evidence>
<dbReference type="Pfam" id="PF20649">
    <property type="entry name" value="COG5_C"/>
    <property type="match status" value="1"/>
</dbReference>
<comment type="caution">
    <text evidence="6">The sequence shown here is derived from an EMBL/GenBank/DDBJ whole genome shotgun (WGS) entry which is preliminary data.</text>
</comment>
<dbReference type="InterPro" id="IPR015421">
    <property type="entry name" value="PyrdxlP-dep_Trfase_major"/>
</dbReference>
<protein>
    <submittedName>
        <fullName evidence="6">Uncharacterized protein</fullName>
    </submittedName>
</protein>
<evidence type="ECO:0000256" key="1">
    <source>
        <dbReference type="SAM" id="Coils"/>
    </source>
</evidence>
<feature type="region of interest" description="Disordered" evidence="2">
    <location>
        <begin position="687"/>
        <end position="717"/>
    </location>
</feature>
<feature type="compositionally biased region" description="Low complexity" evidence="2">
    <location>
        <begin position="1093"/>
        <end position="1103"/>
    </location>
</feature>
<dbReference type="PANTHER" id="PTHR43686">
    <property type="entry name" value="SULFURTRANSFERASE-RELATED"/>
    <property type="match status" value="1"/>
</dbReference>
<dbReference type="Gene3D" id="3.90.1150.10">
    <property type="entry name" value="Aspartate Aminotransferase, domain 1"/>
    <property type="match status" value="1"/>
</dbReference>
<proteinExistence type="predicted"/>
<name>A0A3F2RRQ3_9STRA</name>
<dbReference type="Pfam" id="PF00266">
    <property type="entry name" value="Aminotran_5"/>
    <property type="match status" value="1"/>
</dbReference>
<dbReference type="InterPro" id="IPR049176">
    <property type="entry name" value="COG5_N"/>
</dbReference>
<feature type="region of interest" description="Disordered" evidence="2">
    <location>
        <begin position="1085"/>
        <end position="1105"/>
    </location>
</feature>
<feature type="domain" description="Conserved oligomeric Golgi complex subunit 5 N-terminal" evidence="4">
    <location>
        <begin position="667"/>
        <end position="815"/>
    </location>
</feature>
<feature type="domain" description="Conserved oligomeric Golgi complex subunit 5 helical" evidence="5">
    <location>
        <begin position="869"/>
        <end position="1068"/>
    </location>
</feature>
<dbReference type="InterPro" id="IPR015422">
    <property type="entry name" value="PyrdxlP-dep_Trfase_small"/>
</dbReference>
<evidence type="ECO:0000313" key="7">
    <source>
        <dbReference type="Proteomes" id="UP000277300"/>
    </source>
</evidence>
<dbReference type="InterPro" id="IPR000192">
    <property type="entry name" value="Aminotrans_V_dom"/>
</dbReference>
<evidence type="ECO:0000259" key="4">
    <source>
        <dbReference type="Pfam" id="PF10392"/>
    </source>
</evidence>
<reference evidence="6 7" key="1">
    <citation type="submission" date="2018-07" db="EMBL/GenBank/DDBJ databases">
        <title>Genome sequencing of oomycete isolates from Chile give support for New Zealand origin for Phytophthora kernoviae and make available the first Nothophytophthora sp. genome.</title>
        <authorList>
            <person name="Studholme D.J."/>
            <person name="Sanfuentes E."/>
            <person name="Panda P."/>
            <person name="Hill R."/>
            <person name="Sambles C."/>
            <person name="Grant M."/>
            <person name="Williams N.M."/>
            <person name="Mcdougal R.L."/>
        </authorList>
    </citation>
    <scope>NUCLEOTIDE SEQUENCE [LARGE SCALE GENOMIC DNA]</scope>
    <source>
        <strain evidence="6">Chile6</strain>
    </source>
</reference>
<dbReference type="Pfam" id="PF10392">
    <property type="entry name" value="COG5_N"/>
    <property type="match status" value="1"/>
</dbReference>
<dbReference type="Gene3D" id="3.40.640.10">
    <property type="entry name" value="Type I PLP-dependent aspartate aminotransferase-like (Major domain)"/>
    <property type="match status" value="1"/>
</dbReference>
<feature type="region of interest" description="Disordered" evidence="2">
    <location>
        <begin position="1"/>
        <end position="58"/>
    </location>
</feature>
<feature type="coiled-coil region" evidence="1">
    <location>
        <begin position="767"/>
        <end position="798"/>
    </location>
</feature>
<feature type="compositionally biased region" description="Polar residues" evidence="2">
    <location>
        <begin position="694"/>
        <end position="706"/>
    </location>
</feature>
<organism evidence="6 7">
    <name type="scientific">Phytophthora kernoviae</name>
    <dbReference type="NCBI Taxonomy" id="325452"/>
    <lineage>
        <taxon>Eukaryota</taxon>
        <taxon>Sar</taxon>
        <taxon>Stramenopiles</taxon>
        <taxon>Oomycota</taxon>
        <taxon>Peronosporomycetes</taxon>
        <taxon>Peronosporales</taxon>
        <taxon>Peronosporaceae</taxon>
        <taxon>Phytophthora</taxon>
    </lineage>
</organism>